<dbReference type="Pfam" id="PF19055">
    <property type="entry name" value="ABC2_membrane_7"/>
    <property type="match status" value="2"/>
</dbReference>
<dbReference type="PROSITE" id="PS50893">
    <property type="entry name" value="ABC_TRANSPORTER_2"/>
    <property type="match status" value="1"/>
</dbReference>
<dbReference type="InterPro" id="IPR027417">
    <property type="entry name" value="P-loop_NTPase"/>
</dbReference>
<dbReference type="Pfam" id="PF00005">
    <property type="entry name" value="ABC_tran"/>
    <property type="match status" value="1"/>
</dbReference>
<keyword evidence="14" id="KW-1185">Reference proteome</keyword>
<feature type="transmembrane region" description="Helical" evidence="11">
    <location>
        <begin position="1003"/>
        <end position="1024"/>
    </location>
</feature>
<evidence type="ECO:0000256" key="2">
    <source>
        <dbReference type="ARBA" id="ARBA00006012"/>
    </source>
</evidence>
<evidence type="ECO:0000256" key="8">
    <source>
        <dbReference type="ARBA" id="ARBA00022989"/>
    </source>
</evidence>
<evidence type="ECO:0000313" key="14">
    <source>
        <dbReference type="Proteomes" id="UP000008021"/>
    </source>
</evidence>
<name>A0A0E0FCJ1_9ORYZ</name>
<keyword evidence="6" id="KW-0547">Nucleotide-binding</keyword>
<dbReference type="SMART" id="SM00382">
    <property type="entry name" value="AAA"/>
    <property type="match status" value="1"/>
</dbReference>
<dbReference type="GO" id="GO:0005886">
    <property type="term" value="C:plasma membrane"/>
    <property type="evidence" value="ECO:0007669"/>
    <property type="project" value="UniProtKB-ARBA"/>
</dbReference>
<evidence type="ECO:0000256" key="1">
    <source>
        <dbReference type="ARBA" id="ARBA00004141"/>
    </source>
</evidence>
<sequence>MTVRETLDFSSRCQGVGRRPKILKEVSARESAAGIIPDADIDIYMKAIAVEASKRSLQTDYILKIMGLEICADTMVGDAMIRGLSGGQKKRLTTAEMIVGPARAYFMDEISNGLDSSTTFQIISCFQQLTNISEYTMVISLLQPTPEVFDLFDDLILMAEGKIIYHGPRNEALNFFEEFGFICPERKEVADFLQEILSCKDQQQYWSGPNESYRYISPHELSSMFKENHRGRKLEEPIVSPKSELGKEALAFNKYSLQKLEMFKACGAREALLMKRSMFVYVFKTGQLAIIALVTMSVFLRTRMTTDFTHATYYMGALFFSILMIMLNGTPEISMQIRRLPSFYKQKSYYFYSSWAYAIPASVLKVPVSILDSLVWICITYYGIGYTASASRFFCQFLMLCFVHQSVTSLYRFIASYFQTPTASFFYLFLALTFFLMFGGFTLPKPSMPRWLNWGFWISPMTYAEIGTVINEFHAPRWQKETIENITIGNRILINHGLYYSWHFYWISIGALFGSIILFYITFGLALDYITSKMTIPVMELPITFHKLNYYIDTPLEMLKQGYPTKRLQLLNNITGALRPGVLSALMGVSGAGKTTLLDVLAGRKTGGYIEGDIRIGGYPKVQETFVRILGYCEQADIHSPQLTEFVAEVLETVELDQIKDVLVGTPQKNGLSMEQRKRLTIAVELVSNPSVILMDEPTTGLDTRSAAIVIRAVKNICKTGRTVVCTIHQPSTEIFEAFDELILMKNGGKVIYSGPIGERSSKKISGVSKVKSNCNPAAWMMDVTSTSMEVQHNMDFAILYDESSQHRDTEELVEKLSIPIPNSEILSFSHRFPRNGWIQLKACLWKQNITYWRSPEYNLRRIMLTVISALVYGVLFWKRAKILNDEQDLFNVLGAMYLGSTTIGSYNHQSIIPFSTTERIVMYREKFAGMYSSWSYSFAQAAIEIPYVFIQVVLYTLIIYPSIGYYWTPHKFIWFFYTTFCSSLSYIYVGLLLVSLTPNVQVATILASFFNTMQTLFSGFILPAPQIPKWWVWLYYLTPTSWTLNALLTSQYGNIEKEVRAFGETKSVSIFLNDYFGFHKDKLSLVAAVLITFPFVLIILFSLSIEKFNFQKRLLNASIENEHLID</sequence>
<feature type="transmembrane region" description="Helical" evidence="11">
    <location>
        <begin position="311"/>
        <end position="328"/>
    </location>
</feature>
<evidence type="ECO:0000256" key="4">
    <source>
        <dbReference type="ARBA" id="ARBA00022692"/>
    </source>
</evidence>
<evidence type="ECO:0000256" key="3">
    <source>
        <dbReference type="ARBA" id="ARBA00022448"/>
    </source>
</evidence>
<evidence type="ECO:0000256" key="10">
    <source>
        <dbReference type="ARBA" id="ARBA00037747"/>
    </source>
</evidence>
<dbReference type="Gene3D" id="3.40.50.300">
    <property type="entry name" value="P-loop containing nucleotide triphosphate hydrolases"/>
    <property type="match status" value="2"/>
</dbReference>
<dbReference type="GO" id="GO:0016887">
    <property type="term" value="F:ATP hydrolysis activity"/>
    <property type="evidence" value="ECO:0007669"/>
    <property type="project" value="InterPro"/>
</dbReference>
<feature type="transmembrane region" description="Helical" evidence="11">
    <location>
        <begin position="424"/>
        <end position="443"/>
    </location>
</feature>
<dbReference type="Pfam" id="PF01061">
    <property type="entry name" value="ABC2_membrane"/>
    <property type="match status" value="2"/>
</dbReference>
<dbReference type="AlphaFoldDB" id="A0A0E0FCJ1"/>
<feature type="transmembrane region" description="Helical" evidence="11">
    <location>
        <begin position="349"/>
        <end position="368"/>
    </location>
</feature>
<dbReference type="GO" id="GO:0005524">
    <property type="term" value="F:ATP binding"/>
    <property type="evidence" value="ECO:0007669"/>
    <property type="project" value="UniProtKB-KW"/>
</dbReference>
<dbReference type="EnsemblPlants" id="OMERI12G09510.4">
    <property type="protein sequence ID" value="OMERI12G09510.4"/>
    <property type="gene ID" value="OMERI12G09510"/>
</dbReference>
<protein>
    <recommendedName>
        <fullName evidence="12">ABC transporter domain-containing protein</fullName>
    </recommendedName>
</protein>
<evidence type="ECO:0000256" key="5">
    <source>
        <dbReference type="ARBA" id="ARBA00022737"/>
    </source>
</evidence>
<feature type="transmembrane region" description="Helical" evidence="11">
    <location>
        <begin position="863"/>
        <end position="881"/>
    </location>
</feature>
<proteinExistence type="inferred from homology"/>
<dbReference type="InterPro" id="IPR013525">
    <property type="entry name" value="ABC2_TM"/>
</dbReference>
<keyword evidence="9 11" id="KW-0472">Membrane</keyword>
<reference evidence="13" key="1">
    <citation type="submission" date="2015-04" db="UniProtKB">
        <authorList>
            <consortium name="EnsemblPlants"/>
        </authorList>
    </citation>
    <scope>IDENTIFICATION</scope>
</reference>
<keyword evidence="8 11" id="KW-1133">Transmembrane helix</keyword>
<feature type="transmembrane region" description="Helical" evidence="11">
    <location>
        <begin position="504"/>
        <end position="527"/>
    </location>
</feature>
<feature type="transmembrane region" description="Helical" evidence="11">
    <location>
        <begin position="278"/>
        <end position="299"/>
    </location>
</feature>
<dbReference type="Proteomes" id="UP000008021">
    <property type="component" value="Chromosome 12"/>
</dbReference>
<keyword evidence="7" id="KW-0067">ATP-binding</keyword>
<organism evidence="13">
    <name type="scientific">Oryza meridionalis</name>
    <dbReference type="NCBI Taxonomy" id="40149"/>
    <lineage>
        <taxon>Eukaryota</taxon>
        <taxon>Viridiplantae</taxon>
        <taxon>Streptophyta</taxon>
        <taxon>Embryophyta</taxon>
        <taxon>Tracheophyta</taxon>
        <taxon>Spermatophyta</taxon>
        <taxon>Magnoliopsida</taxon>
        <taxon>Liliopsida</taxon>
        <taxon>Poales</taxon>
        <taxon>Poaceae</taxon>
        <taxon>BOP clade</taxon>
        <taxon>Oryzoideae</taxon>
        <taxon>Oryzeae</taxon>
        <taxon>Oryzinae</taxon>
        <taxon>Oryza</taxon>
    </lineage>
</organism>
<dbReference type="PANTHER" id="PTHR19241">
    <property type="entry name" value="ATP-BINDING CASSETTE TRANSPORTER"/>
    <property type="match status" value="1"/>
</dbReference>
<dbReference type="InterPro" id="IPR043926">
    <property type="entry name" value="ABCG_dom"/>
</dbReference>
<keyword evidence="4 11" id="KW-0812">Transmembrane</keyword>
<dbReference type="InterPro" id="IPR034003">
    <property type="entry name" value="ABCG_PDR_2"/>
</dbReference>
<accession>A0A0E0FCJ1</accession>
<evidence type="ECO:0000256" key="6">
    <source>
        <dbReference type="ARBA" id="ARBA00022741"/>
    </source>
</evidence>
<evidence type="ECO:0000256" key="11">
    <source>
        <dbReference type="SAM" id="Phobius"/>
    </source>
</evidence>
<evidence type="ECO:0000313" key="13">
    <source>
        <dbReference type="EnsemblPlants" id="OMERI12G09510.4"/>
    </source>
</evidence>
<feature type="transmembrane region" description="Helical" evidence="11">
    <location>
        <begin position="939"/>
        <end position="961"/>
    </location>
</feature>
<dbReference type="InterPro" id="IPR003439">
    <property type="entry name" value="ABC_transporter-like_ATP-bd"/>
</dbReference>
<evidence type="ECO:0000259" key="12">
    <source>
        <dbReference type="PROSITE" id="PS50893"/>
    </source>
</evidence>
<feature type="transmembrane region" description="Helical" evidence="11">
    <location>
        <begin position="1084"/>
        <end position="1106"/>
    </location>
</feature>
<keyword evidence="5" id="KW-0677">Repeat</keyword>
<evidence type="ECO:0000256" key="7">
    <source>
        <dbReference type="ARBA" id="ARBA00022840"/>
    </source>
</evidence>
<dbReference type="Gramene" id="OMERI12G09510.4">
    <property type="protein sequence ID" value="OMERI12G09510.4"/>
    <property type="gene ID" value="OMERI12G09510"/>
</dbReference>
<comment type="function">
    <text evidence="10">May be a general defense protein.</text>
</comment>
<reference evidence="13" key="2">
    <citation type="submission" date="2018-05" db="EMBL/GenBank/DDBJ databases">
        <title>OmerRS3 (Oryza meridionalis Reference Sequence Version 3).</title>
        <authorList>
            <person name="Zhang J."/>
            <person name="Kudrna D."/>
            <person name="Lee S."/>
            <person name="Talag J."/>
            <person name="Welchert J."/>
            <person name="Wing R.A."/>
        </authorList>
    </citation>
    <scope>NUCLEOTIDE SEQUENCE [LARGE SCALE GENOMIC DNA]</scope>
    <source>
        <strain evidence="13">cv. OR44</strain>
    </source>
</reference>
<dbReference type="GO" id="GO:0140359">
    <property type="term" value="F:ABC-type transporter activity"/>
    <property type="evidence" value="ECO:0007669"/>
    <property type="project" value="InterPro"/>
</dbReference>
<dbReference type="SUPFAM" id="SSF52540">
    <property type="entry name" value="P-loop containing nucleoside triphosphate hydrolases"/>
    <property type="match status" value="2"/>
</dbReference>
<feature type="transmembrane region" description="Helical" evidence="11">
    <location>
        <begin position="374"/>
        <end position="403"/>
    </location>
</feature>
<dbReference type="InterPro" id="IPR013581">
    <property type="entry name" value="PDR_assoc"/>
</dbReference>
<comment type="subcellular location">
    <subcellularLocation>
        <location evidence="1">Membrane</location>
        <topology evidence="1">Multi-pass membrane protein</topology>
    </subcellularLocation>
</comment>
<feature type="transmembrane region" description="Helical" evidence="11">
    <location>
        <begin position="973"/>
        <end position="997"/>
    </location>
</feature>
<evidence type="ECO:0000256" key="9">
    <source>
        <dbReference type="ARBA" id="ARBA00023136"/>
    </source>
</evidence>
<dbReference type="FunFam" id="3.40.50.300:FF:003489">
    <property type="entry name" value="ABC transporter G family member 39"/>
    <property type="match status" value="1"/>
</dbReference>
<dbReference type="CDD" id="cd03232">
    <property type="entry name" value="ABCG_PDR_domain2"/>
    <property type="match status" value="1"/>
</dbReference>
<dbReference type="InterPro" id="IPR003593">
    <property type="entry name" value="AAA+_ATPase"/>
</dbReference>
<dbReference type="Pfam" id="PF08370">
    <property type="entry name" value="PDR_assoc"/>
    <property type="match status" value="1"/>
</dbReference>
<dbReference type="FunFam" id="3.40.50.300:FF:000532">
    <property type="entry name" value="ABC transporter G family member 34"/>
    <property type="match status" value="1"/>
</dbReference>
<comment type="similarity">
    <text evidence="2">Belongs to the ABC transporter superfamily. ABCG family. PDR (TC 3.A.1.205) subfamily.</text>
</comment>
<keyword evidence="3" id="KW-0813">Transport</keyword>
<feature type="domain" description="ABC transporter" evidence="12">
    <location>
        <begin position="543"/>
        <end position="773"/>
    </location>
</feature>